<dbReference type="RefSeq" id="WP_160128281.1">
    <property type="nucleotide sequence ID" value="NZ_CP019288.1"/>
</dbReference>
<dbReference type="OrthoDB" id="214150at2"/>
<evidence type="ECO:0000313" key="3">
    <source>
        <dbReference type="Proteomes" id="UP000464657"/>
    </source>
</evidence>
<protein>
    <recommendedName>
        <fullName evidence="1">YdhG-like domain-containing protein</fullName>
    </recommendedName>
</protein>
<reference evidence="2 3" key="1">
    <citation type="journal article" date="2013" name="Int. J. Syst. Evol. Microbiol.">
        <title>Kordia antarctica sp. nov., isolated from Antarctic seawater.</title>
        <authorList>
            <person name="Baek K."/>
            <person name="Choi A."/>
            <person name="Kang I."/>
            <person name="Lee K."/>
            <person name="Cho J.C."/>
        </authorList>
    </citation>
    <scope>NUCLEOTIDE SEQUENCE [LARGE SCALE GENOMIC DNA]</scope>
    <source>
        <strain evidence="2 3">IMCC3317</strain>
    </source>
</reference>
<evidence type="ECO:0000259" key="1">
    <source>
        <dbReference type="Pfam" id="PF08818"/>
    </source>
</evidence>
<dbReference type="KEGG" id="kan:IMCC3317_08880"/>
<name>A0A7L4ZFV8_9FLAO</name>
<dbReference type="SUPFAM" id="SSF159888">
    <property type="entry name" value="YdhG-like"/>
    <property type="match status" value="1"/>
</dbReference>
<dbReference type="Pfam" id="PF13376">
    <property type="entry name" value="OmdA"/>
    <property type="match status" value="1"/>
</dbReference>
<dbReference type="Proteomes" id="UP000464657">
    <property type="component" value="Chromosome"/>
</dbReference>
<keyword evidence="3" id="KW-1185">Reference proteome</keyword>
<dbReference type="AlphaFoldDB" id="A0A7L4ZFV8"/>
<proteinExistence type="predicted"/>
<feature type="domain" description="YdhG-like" evidence="1">
    <location>
        <begin position="17"/>
        <end position="114"/>
    </location>
</feature>
<dbReference type="Gene3D" id="3.90.1150.200">
    <property type="match status" value="1"/>
</dbReference>
<sequence>MKKYASAEEYIASFPEWAAKLHVLRNIVLKNSAVKETIKWNIPVFTVDGKNILGLSAFKSHVGLWFYQGALLKDEANLLVNAQEGKTQAMRHWKFTVADIIPEDLVKVYIDEAVQYQIDGKTVVMKKDTSIVISNELKVAFEADKKLETAFEKLSNYKQKEYAEYISTAKRVATKESRLKKIIPMILEGKGLNDSYR</sequence>
<dbReference type="EMBL" id="CP019288">
    <property type="protein sequence ID" value="QHI35542.1"/>
    <property type="molecule type" value="Genomic_DNA"/>
</dbReference>
<accession>A0A7L4ZFV8</accession>
<organism evidence="2 3">
    <name type="scientific">Kordia antarctica</name>
    <dbReference type="NCBI Taxonomy" id="1218801"/>
    <lineage>
        <taxon>Bacteria</taxon>
        <taxon>Pseudomonadati</taxon>
        <taxon>Bacteroidota</taxon>
        <taxon>Flavobacteriia</taxon>
        <taxon>Flavobacteriales</taxon>
        <taxon>Flavobacteriaceae</taxon>
        <taxon>Kordia</taxon>
    </lineage>
</organism>
<dbReference type="PIRSF" id="PIRSF021308">
    <property type="entry name" value="UCP021308"/>
    <property type="match status" value="1"/>
</dbReference>
<dbReference type="InterPro" id="IPR014922">
    <property type="entry name" value="YdhG-like"/>
</dbReference>
<gene>
    <name evidence="2" type="ORF">IMCC3317_08880</name>
</gene>
<dbReference type="InterPro" id="IPR016786">
    <property type="entry name" value="YdeI_bac"/>
</dbReference>
<dbReference type="Pfam" id="PF08818">
    <property type="entry name" value="DUF1801"/>
    <property type="match status" value="1"/>
</dbReference>
<evidence type="ECO:0000313" key="2">
    <source>
        <dbReference type="EMBL" id="QHI35542.1"/>
    </source>
</evidence>